<evidence type="ECO:0000256" key="18">
    <source>
        <dbReference type="ARBA" id="ARBA00023268"/>
    </source>
</evidence>
<dbReference type="GO" id="GO:0006397">
    <property type="term" value="P:mRNA processing"/>
    <property type="evidence" value="ECO:0007669"/>
    <property type="project" value="InterPro"/>
</dbReference>
<keyword evidence="8" id="KW-0732">Signal</keyword>
<dbReference type="InterPro" id="IPR000719">
    <property type="entry name" value="Prot_kinase_dom"/>
</dbReference>
<protein>
    <recommendedName>
        <fullName evidence="3">non-specific serine/threonine protein kinase</fullName>
        <ecNumber evidence="3">2.7.11.1</ecNumber>
    </recommendedName>
</protein>
<keyword evidence="18" id="KW-0511">Multifunctional enzyme</keyword>
<dbReference type="GO" id="GO:0046872">
    <property type="term" value="F:metal ion binding"/>
    <property type="evidence" value="ECO:0007669"/>
    <property type="project" value="UniProtKB-KW"/>
</dbReference>
<evidence type="ECO:0000313" key="25">
    <source>
        <dbReference type="EMBL" id="ODQ63386.1"/>
    </source>
</evidence>
<dbReference type="PANTHER" id="PTHR13954">
    <property type="entry name" value="IRE1-RELATED"/>
    <property type="match status" value="1"/>
</dbReference>
<evidence type="ECO:0000256" key="3">
    <source>
        <dbReference type="ARBA" id="ARBA00012513"/>
    </source>
</evidence>
<dbReference type="InterPro" id="IPR038357">
    <property type="entry name" value="KEN_sf"/>
</dbReference>
<evidence type="ECO:0000259" key="23">
    <source>
        <dbReference type="PROSITE" id="PS50011"/>
    </source>
</evidence>
<dbReference type="Pfam" id="PF06479">
    <property type="entry name" value="Ribonuc_2-5A"/>
    <property type="match status" value="1"/>
</dbReference>
<keyword evidence="10" id="KW-0418">Kinase</keyword>
<keyword evidence="16" id="KW-0325">Glycoprotein</keyword>
<evidence type="ECO:0000256" key="11">
    <source>
        <dbReference type="ARBA" id="ARBA00022801"/>
    </source>
</evidence>
<feature type="transmembrane region" description="Helical" evidence="22">
    <location>
        <begin position="23"/>
        <end position="41"/>
    </location>
</feature>
<comment type="catalytic activity">
    <reaction evidence="20">
        <text>L-seryl-[protein] + ATP = O-phospho-L-seryl-[protein] + ADP + H(+)</text>
        <dbReference type="Rhea" id="RHEA:17989"/>
        <dbReference type="Rhea" id="RHEA-COMP:9863"/>
        <dbReference type="Rhea" id="RHEA-COMP:11604"/>
        <dbReference type="ChEBI" id="CHEBI:15378"/>
        <dbReference type="ChEBI" id="CHEBI:29999"/>
        <dbReference type="ChEBI" id="CHEBI:30616"/>
        <dbReference type="ChEBI" id="CHEBI:83421"/>
        <dbReference type="ChEBI" id="CHEBI:456216"/>
        <dbReference type="EC" id="2.7.11.1"/>
    </reaction>
    <physiologicalReaction direction="left-to-right" evidence="20">
        <dbReference type="Rhea" id="RHEA:17990"/>
    </physiologicalReaction>
</comment>
<evidence type="ECO:0000256" key="15">
    <source>
        <dbReference type="ARBA" id="ARBA00023136"/>
    </source>
</evidence>
<dbReference type="GO" id="GO:0004521">
    <property type="term" value="F:RNA endonuclease activity"/>
    <property type="evidence" value="ECO:0007669"/>
    <property type="project" value="InterPro"/>
</dbReference>
<evidence type="ECO:0000256" key="19">
    <source>
        <dbReference type="ARBA" id="ARBA00048659"/>
    </source>
</evidence>
<keyword evidence="5" id="KW-0808">Transferase</keyword>
<keyword evidence="14 22" id="KW-1133">Transmembrane helix</keyword>
<reference evidence="25 26" key="1">
    <citation type="journal article" date="2016" name="Proc. Natl. Acad. Sci. U.S.A.">
        <title>Comparative genomics of biotechnologically important yeasts.</title>
        <authorList>
            <person name="Riley R."/>
            <person name="Haridas S."/>
            <person name="Wolfe K.H."/>
            <person name="Lopes M.R."/>
            <person name="Hittinger C.T."/>
            <person name="Goeker M."/>
            <person name="Salamov A.A."/>
            <person name="Wisecaver J.H."/>
            <person name="Long T.M."/>
            <person name="Calvey C.H."/>
            <person name="Aerts A.L."/>
            <person name="Barry K.W."/>
            <person name="Choi C."/>
            <person name="Clum A."/>
            <person name="Coughlan A.Y."/>
            <person name="Deshpande S."/>
            <person name="Douglass A.P."/>
            <person name="Hanson S.J."/>
            <person name="Klenk H.-P."/>
            <person name="LaButti K.M."/>
            <person name="Lapidus A."/>
            <person name="Lindquist E.A."/>
            <person name="Lipzen A.M."/>
            <person name="Meier-Kolthoff J.P."/>
            <person name="Ohm R.A."/>
            <person name="Otillar R.P."/>
            <person name="Pangilinan J.L."/>
            <person name="Peng Y."/>
            <person name="Rokas A."/>
            <person name="Rosa C.A."/>
            <person name="Scheuner C."/>
            <person name="Sibirny A.A."/>
            <person name="Slot J.C."/>
            <person name="Stielow J.B."/>
            <person name="Sun H."/>
            <person name="Kurtzman C.P."/>
            <person name="Blackwell M."/>
            <person name="Grigoriev I.V."/>
            <person name="Jeffries T.W."/>
        </authorList>
    </citation>
    <scope>NUCLEOTIDE SEQUENCE [LARGE SCALE GENOMIC DNA]</scope>
    <source>
        <strain evidence="25 26">DSM 6958</strain>
    </source>
</reference>
<dbReference type="SMART" id="SM00580">
    <property type="entry name" value="PUG"/>
    <property type="match status" value="1"/>
</dbReference>
<dbReference type="EC" id="2.7.11.1" evidence="3"/>
<evidence type="ECO:0000256" key="5">
    <source>
        <dbReference type="ARBA" id="ARBA00022679"/>
    </source>
</evidence>
<keyword evidence="7" id="KW-0479">Metal-binding</keyword>
<dbReference type="PANTHER" id="PTHR13954:SF6">
    <property type="entry name" value="NON-SPECIFIC SERINE_THREONINE PROTEIN KINASE"/>
    <property type="match status" value="1"/>
</dbReference>
<feature type="compositionally biased region" description="Basic residues" evidence="21">
    <location>
        <begin position="762"/>
        <end position="773"/>
    </location>
</feature>
<evidence type="ECO:0000256" key="7">
    <source>
        <dbReference type="ARBA" id="ARBA00022723"/>
    </source>
</evidence>
<evidence type="ECO:0000256" key="1">
    <source>
        <dbReference type="ARBA" id="ARBA00001946"/>
    </source>
</evidence>
<dbReference type="InterPro" id="IPR011009">
    <property type="entry name" value="Kinase-like_dom_sf"/>
</dbReference>
<evidence type="ECO:0000313" key="26">
    <source>
        <dbReference type="Proteomes" id="UP000095009"/>
    </source>
</evidence>
<evidence type="ECO:0000256" key="16">
    <source>
        <dbReference type="ARBA" id="ARBA00023180"/>
    </source>
</evidence>
<dbReference type="AlphaFoldDB" id="A0A1E3PDA1"/>
<dbReference type="Proteomes" id="UP000095009">
    <property type="component" value="Unassembled WGS sequence"/>
</dbReference>
<name>A0A1E3PDA1_9ASCO</name>
<dbReference type="InterPro" id="IPR015943">
    <property type="entry name" value="WD40/YVTN_repeat-like_dom_sf"/>
</dbReference>
<dbReference type="PROSITE" id="PS00108">
    <property type="entry name" value="PROTEIN_KINASE_ST"/>
    <property type="match status" value="1"/>
</dbReference>
<evidence type="ECO:0000256" key="8">
    <source>
        <dbReference type="ARBA" id="ARBA00022729"/>
    </source>
</evidence>
<evidence type="ECO:0000256" key="12">
    <source>
        <dbReference type="ARBA" id="ARBA00022840"/>
    </source>
</evidence>
<dbReference type="InterPro" id="IPR011047">
    <property type="entry name" value="Quinoprotein_ADH-like_sf"/>
</dbReference>
<feature type="region of interest" description="Disordered" evidence="21">
    <location>
        <begin position="749"/>
        <end position="781"/>
    </location>
</feature>
<dbReference type="SMART" id="SM00220">
    <property type="entry name" value="S_TKc"/>
    <property type="match status" value="1"/>
</dbReference>
<comment type="catalytic activity">
    <reaction evidence="19">
        <text>L-threonyl-[protein] + ATP = O-phospho-L-threonyl-[protein] + ADP + H(+)</text>
        <dbReference type="Rhea" id="RHEA:46608"/>
        <dbReference type="Rhea" id="RHEA-COMP:11060"/>
        <dbReference type="Rhea" id="RHEA-COMP:11605"/>
        <dbReference type="ChEBI" id="CHEBI:15378"/>
        <dbReference type="ChEBI" id="CHEBI:30013"/>
        <dbReference type="ChEBI" id="CHEBI:30616"/>
        <dbReference type="ChEBI" id="CHEBI:61977"/>
        <dbReference type="ChEBI" id="CHEBI:456216"/>
        <dbReference type="EC" id="2.7.11.1"/>
    </reaction>
    <physiologicalReaction direction="left-to-right" evidence="19">
        <dbReference type="Rhea" id="RHEA:46609"/>
    </physiologicalReaction>
</comment>
<feature type="region of interest" description="Disordered" evidence="21">
    <location>
        <begin position="460"/>
        <end position="489"/>
    </location>
</feature>
<evidence type="ECO:0000256" key="22">
    <source>
        <dbReference type="SAM" id="Phobius"/>
    </source>
</evidence>
<dbReference type="GO" id="GO:0036498">
    <property type="term" value="P:IRE1-mediated unfolded protein response"/>
    <property type="evidence" value="ECO:0007669"/>
    <property type="project" value="TreeGrafter"/>
</dbReference>
<keyword evidence="26" id="KW-1185">Reference proteome</keyword>
<evidence type="ECO:0000256" key="9">
    <source>
        <dbReference type="ARBA" id="ARBA00022741"/>
    </source>
</evidence>
<dbReference type="InterPro" id="IPR018391">
    <property type="entry name" value="PQQ_b-propeller_rpt"/>
</dbReference>
<dbReference type="InterPro" id="IPR045133">
    <property type="entry name" value="IRE1/2-like"/>
</dbReference>
<keyword evidence="11" id="KW-0378">Hydrolase</keyword>
<dbReference type="InterPro" id="IPR010513">
    <property type="entry name" value="KEN_dom"/>
</dbReference>
<dbReference type="PROSITE" id="PS51392">
    <property type="entry name" value="KEN"/>
    <property type="match status" value="1"/>
</dbReference>
<dbReference type="EMBL" id="KV454415">
    <property type="protein sequence ID" value="ODQ63386.1"/>
    <property type="molecule type" value="Genomic_DNA"/>
</dbReference>
<dbReference type="GO" id="GO:0070059">
    <property type="term" value="P:intrinsic apoptotic signaling pathway in response to endoplasmic reticulum stress"/>
    <property type="evidence" value="ECO:0007669"/>
    <property type="project" value="TreeGrafter"/>
</dbReference>
<keyword evidence="17" id="KW-0834">Unfolded protein response</keyword>
<dbReference type="SMART" id="SM00564">
    <property type="entry name" value="PQQ"/>
    <property type="match status" value="2"/>
</dbReference>
<proteinExistence type="predicted"/>
<dbReference type="FunFam" id="1.20.1440.180:FF:000002">
    <property type="entry name" value="Serine/threonine-protein kinase/endoribonuclease IRE1"/>
    <property type="match status" value="1"/>
</dbReference>
<evidence type="ECO:0000256" key="10">
    <source>
        <dbReference type="ARBA" id="ARBA00022777"/>
    </source>
</evidence>
<dbReference type="GO" id="GO:0004674">
    <property type="term" value="F:protein serine/threonine kinase activity"/>
    <property type="evidence" value="ECO:0007669"/>
    <property type="project" value="UniProtKB-KW"/>
</dbReference>
<evidence type="ECO:0000256" key="14">
    <source>
        <dbReference type="ARBA" id="ARBA00022989"/>
    </source>
</evidence>
<evidence type="ECO:0000256" key="4">
    <source>
        <dbReference type="ARBA" id="ARBA00022527"/>
    </source>
</evidence>
<comment type="cofactor">
    <cofactor evidence="1">
        <name>Mg(2+)</name>
        <dbReference type="ChEBI" id="CHEBI:18420"/>
    </cofactor>
</comment>
<dbReference type="FunFam" id="1.10.510.10:FF:000572">
    <property type="entry name" value="Serine/threonine-protein kinase/endoribonuclease IRE1"/>
    <property type="match status" value="1"/>
</dbReference>
<dbReference type="GO" id="GO:0051082">
    <property type="term" value="F:unfolded protein binding"/>
    <property type="evidence" value="ECO:0007669"/>
    <property type="project" value="TreeGrafter"/>
</dbReference>
<keyword evidence="12" id="KW-0067">ATP-binding</keyword>
<dbReference type="PROSITE" id="PS50011">
    <property type="entry name" value="PROTEIN_KINASE_DOM"/>
    <property type="match status" value="1"/>
</dbReference>
<dbReference type="SUPFAM" id="SSF50998">
    <property type="entry name" value="Quinoprotein alcohol dehydrogenase-like"/>
    <property type="match status" value="1"/>
</dbReference>
<keyword evidence="15 22" id="KW-0472">Membrane</keyword>
<dbReference type="GO" id="GO:0005524">
    <property type="term" value="F:ATP binding"/>
    <property type="evidence" value="ECO:0007669"/>
    <property type="project" value="UniProtKB-KW"/>
</dbReference>
<dbReference type="Gene3D" id="1.10.510.10">
    <property type="entry name" value="Transferase(Phosphotransferase) domain 1"/>
    <property type="match status" value="1"/>
</dbReference>
<feature type="region of interest" description="Disordered" evidence="21">
    <location>
        <begin position="587"/>
        <end position="606"/>
    </location>
</feature>
<keyword evidence="4" id="KW-0723">Serine/threonine-protein kinase</keyword>
<evidence type="ECO:0000256" key="6">
    <source>
        <dbReference type="ARBA" id="ARBA00022692"/>
    </source>
</evidence>
<keyword evidence="6 22" id="KW-0812">Transmembrane</keyword>
<dbReference type="Gene3D" id="2.130.10.10">
    <property type="entry name" value="YVTN repeat-like/Quinoprotein amine dehydrogenase"/>
    <property type="match status" value="1"/>
</dbReference>
<dbReference type="SUPFAM" id="SSF56112">
    <property type="entry name" value="Protein kinase-like (PK-like)"/>
    <property type="match status" value="1"/>
</dbReference>
<comment type="subcellular location">
    <subcellularLocation>
        <location evidence="2">Membrane</location>
        <topology evidence="2">Single-pass type I membrane protein</topology>
    </subcellularLocation>
</comment>
<dbReference type="CDD" id="cd09769">
    <property type="entry name" value="Luminal_IRE1"/>
    <property type="match status" value="1"/>
</dbReference>
<dbReference type="CDD" id="cd10422">
    <property type="entry name" value="RNase_Ire1"/>
    <property type="match status" value="1"/>
</dbReference>
<dbReference type="FunFam" id="3.30.200.20:FF:000443">
    <property type="entry name" value="Serine/threonine-protein kinase/endoribonuclease IRE1"/>
    <property type="match status" value="1"/>
</dbReference>
<feature type="domain" description="Protein kinase" evidence="23">
    <location>
        <begin position="823"/>
        <end position="1139"/>
    </location>
</feature>
<dbReference type="Pfam" id="PF00069">
    <property type="entry name" value="Pkinase"/>
    <property type="match status" value="1"/>
</dbReference>
<evidence type="ECO:0000256" key="17">
    <source>
        <dbReference type="ARBA" id="ARBA00023230"/>
    </source>
</evidence>
<evidence type="ECO:0000256" key="20">
    <source>
        <dbReference type="ARBA" id="ARBA00048977"/>
    </source>
</evidence>
<dbReference type="STRING" id="857566.A0A1E3PDA1"/>
<dbReference type="GO" id="GO:0016787">
    <property type="term" value="F:hydrolase activity"/>
    <property type="evidence" value="ECO:0007669"/>
    <property type="project" value="UniProtKB-KW"/>
</dbReference>
<dbReference type="InterPro" id="IPR008271">
    <property type="entry name" value="Ser/Thr_kinase_AS"/>
</dbReference>
<evidence type="ECO:0000256" key="2">
    <source>
        <dbReference type="ARBA" id="ARBA00004479"/>
    </source>
</evidence>
<evidence type="ECO:0000256" key="13">
    <source>
        <dbReference type="ARBA" id="ARBA00022842"/>
    </source>
</evidence>
<gene>
    <name evidence="25" type="ORF">NADFUDRAFT_84511</name>
</gene>
<evidence type="ECO:0000256" key="21">
    <source>
        <dbReference type="SAM" id="MobiDB-lite"/>
    </source>
</evidence>
<evidence type="ECO:0000259" key="24">
    <source>
        <dbReference type="PROSITE" id="PS51392"/>
    </source>
</evidence>
<dbReference type="OrthoDB" id="63989at2759"/>
<keyword evidence="13" id="KW-0460">Magnesium</keyword>
<dbReference type="GO" id="GO:1990604">
    <property type="term" value="C:IRE1-TRAF2-ASK1 complex"/>
    <property type="evidence" value="ECO:0007669"/>
    <property type="project" value="TreeGrafter"/>
</dbReference>
<dbReference type="Gene3D" id="3.30.200.20">
    <property type="entry name" value="Phosphorylase Kinase, domain 1"/>
    <property type="match status" value="1"/>
</dbReference>
<feature type="domain" description="KEN" evidence="24">
    <location>
        <begin position="1142"/>
        <end position="1273"/>
    </location>
</feature>
<keyword evidence="9" id="KW-0547">Nucleotide-binding</keyword>
<accession>A0A1E3PDA1</accession>
<organism evidence="25 26">
    <name type="scientific">Nadsonia fulvescens var. elongata DSM 6958</name>
    <dbReference type="NCBI Taxonomy" id="857566"/>
    <lineage>
        <taxon>Eukaryota</taxon>
        <taxon>Fungi</taxon>
        <taxon>Dikarya</taxon>
        <taxon>Ascomycota</taxon>
        <taxon>Saccharomycotina</taxon>
        <taxon>Dipodascomycetes</taxon>
        <taxon>Dipodascales</taxon>
        <taxon>Dipodascales incertae sedis</taxon>
        <taxon>Nadsonia</taxon>
    </lineage>
</organism>
<dbReference type="Gene3D" id="1.20.1440.180">
    <property type="entry name" value="KEN domain"/>
    <property type="match status" value="1"/>
</dbReference>
<dbReference type="GO" id="GO:0031505">
    <property type="term" value="P:fungal-type cell wall organization"/>
    <property type="evidence" value="ECO:0007669"/>
    <property type="project" value="UniProtKB-ARBA"/>
</dbReference>
<sequence length="1275" mass="143739">MRTRHYGDGQGDGRGYFGKIKSITRFLLICLVFFSIFSVNAKPNELFKAKPPHAKNRLTLQPSVLHALPEATVLVQHYDQINNIKFNSKTKENGFEASKKENSGLSYYEPRLIREWNLVDFVLIATLDGSLHARDRSTGAEIWSIEGNTPLVDVAYLKMEDVFFFRGQNDHEIDDIIWIVEPVGDGVLNYFTTQNGLQKLPVSIKDLVLRSPFAIHGDDKIYTGSRHTTLYTINAKSGKILKTYGESLEDNALGKSEYKMPPEDQDDDYFHSIAKDSNFMIGRTEYRLTIHGKNNAVWNVTYSSWGPNNIDNDLSSQHKASIDGLYITPMHDNSVIAVDNKYNRPKWVGHLSSAAVTVFDIVKSSRQASFEPLVLLPQPNYQYKNQDTDIPNNQNSPNILGTYIQKTNQGQWYALSETHFPTLVRTAPTARWCLEDCEFSYAEDLHNSIVGVHVHRPGSAPSSTNTPLLLGTGESHKSQTNALGIEPPTTLSSYEHKSEKVGMGGEANTKMNNQYISVVPASAYQPFSSGWANFLGRLIENVITFLVIAGLLIFVTRIGWAPQLADFFEAVLNVAIGKEKLVDSLKDQNSTSGTIPESPDKTSSFFGTDLTKENSKDNIDSRFLTNVPELEGPSKKLDADKFNAIAVSSDGNDNKLVSSRKSLLGSRNSTTEILALEPRYRNNTESLIEPSMNLLKGPDVATTGDSRIEEESGILVIEQTLIEPGDKPHEKGNMSPMIKKKVEVIDEREKDITTSVTGPTPIKRRKRGSRGGKKSNSASKRLSKQIEILDNNIVGHELYEVSQHTNDNIIKLTSSLQNSPLTVDEDEVLGYGSHGTVVLKGTFENREVAVKRMLLDFYDVASHEVSLLQESDDHPNVIRYYCKQQSEKFLYIALELCPGTLEDVVEKAYQHPDLVKRMNLNQVLFQIGSGVQYLHSLKIVHRDLKPQNILVAPPRKVHRKDANNHYTTETLVPVRMLISDFGLCKKLENDQSSFRATTAHAAGTSGWRAPELLIDDLELFGSNSTSPINSSNSKLGDRDGIASTSEPLIIDSLSNRRATRAIDIFSLGCVFFYILTNGCHPFGDKYLREGNIIRNEYDLSLLDNLDTDVRESKDLISRMIARNSKQRLDANEVLLHPLFWPPARRLDFLMKVSDRFEIELRDPPSELLVILEKDASTVVGEDWHKRLDKDFIENLGKYRKYHGDRLMDLLRAMRNKNHHYNDLPLKLRAAMGSIPEGFLVYFTSRFPNMLMYIYYVVKENLRSESAFEPFFRYVE</sequence>